<evidence type="ECO:0000313" key="2">
    <source>
        <dbReference type="Proteomes" id="UP000251617"/>
    </source>
</evidence>
<dbReference type="Proteomes" id="UP000251617">
    <property type="component" value="Chromosome"/>
</dbReference>
<dbReference type="AlphaFoldDB" id="A0AAD0L147"/>
<protein>
    <submittedName>
        <fullName evidence="1">Uncharacterized protein</fullName>
    </submittedName>
</protein>
<proteinExistence type="predicted"/>
<sequence>MNFSTLPLNYNNGYILYPAQEVPASKTAVQVLCSFPFDGWTDNRQQQGCGISPEYPAQSKPCNEQGIDAAAQWLSHFNSVSDKHKAQCGWDLRQGQANTADRFNQTIVAKNLLTGFYRTANDELRVATWATGSGAKLPIQSFFYLAGSDGLVSAQDDQRRYFQSYQQTVPVIQLTLPSNVSEKAAFVYRESDQVVGGGGSSRFIDFENVAFQEGVTEISLPQARFYFSSNGGNSKLAIRNAGAPSNGIAGRFLHMTNNTDNLRAELIIMPITPASRIVLDVDNPSRDRPYNHSSVQYTDGTGHGINSPFPGFDFSAPAGKKIRYIEFQDFERRIDNIRFYD</sequence>
<accession>A0AAD0L147</accession>
<reference evidence="1 2" key="1">
    <citation type="submission" date="2018-06" db="EMBL/GenBank/DDBJ databases">
        <title>The genome of Pseudomonas putida NX-1, a lignin degrader.</title>
        <authorList>
            <person name="Xu Z."/>
        </authorList>
    </citation>
    <scope>NUCLEOTIDE SEQUENCE [LARGE SCALE GENOMIC DNA]</scope>
    <source>
        <strain evidence="1 2">NX-1</strain>
    </source>
</reference>
<gene>
    <name evidence="1" type="ORF">C1S65_01805</name>
</gene>
<evidence type="ECO:0000313" key="1">
    <source>
        <dbReference type="EMBL" id="AXA22921.1"/>
    </source>
</evidence>
<organism evidence="1 2">
    <name type="scientific">Pseudomonas putida</name>
    <name type="common">Arthrobacter siderocapsulatus</name>
    <dbReference type="NCBI Taxonomy" id="303"/>
    <lineage>
        <taxon>Bacteria</taxon>
        <taxon>Pseudomonadati</taxon>
        <taxon>Pseudomonadota</taxon>
        <taxon>Gammaproteobacteria</taxon>
        <taxon>Pseudomonadales</taxon>
        <taxon>Pseudomonadaceae</taxon>
        <taxon>Pseudomonas</taxon>
    </lineage>
</organism>
<dbReference type="EMBL" id="CP030750">
    <property type="protein sequence ID" value="AXA22921.1"/>
    <property type="molecule type" value="Genomic_DNA"/>
</dbReference>
<name>A0AAD0L147_PSEPU</name>